<proteinExistence type="predicted"/>
<feature type="signal peptide" evidence="2">
    <location>
        <begin position="1"/>
        <end position="19"/>
    </location>
</feature>
<feature type="chain" id="PRO_5012032109" description="L,D-transpeptidase catalytic domain" evidence="2">
    <location>
        <begin position="20"/>
        <end position="182"/>
    </location>
</feature>
<keyword evidence="2" id="KW-0732">Signal</keyword>
<feature type="compositionally biased region" description="Low complexity" evidence="1">
    <location>
        <begin position="23"/>
        <end position="41"/>
    </location>
</feature>
<evidence type="ECO:0000256" key="2">
    <source>
        <dbReference type="SAM" id="SignalP"/>
    </source>
</evidence>
<evidence type="ECO:0000256" key="1">
    <source>
        <dbReference type="SAM" id="MobiDB-lite"/>
    </source>
</evidence>
<feature type="region of interest" description="Disordered" evidence="1">
    <location>
        <begin position="23"/>
        <end position="61"/>
    </location>
</feature>
<accession>A0A1W7D5K5</accession>
<organism evidence="3 4">
    <name type="scientific">Streptomyces marincola</name>
    <dbReference type="NCBI Taxonomy" id="2878388"/>
    <lineage>
        <taxon>Bacteria</taxon>
        <taxon>Bacillati</taxon>
        <taxon>Actinomycetota</taxon>
        <taxon>Actinomycetes</taxon>
        <taxon>Kitasatosporales</taxon>
        <taxon>Streptomycetaceae</taxon>
        <taxon>Streptomyces</taxon>
    </lineage>
</organism>
<dbReference type="RefSeq" id="WP_086162094.1">
    <property type="nucleotide sequence ID" value="NZ_CP021121.1"/>
</dbReference>
<dbReference type="AlphaFoldDB" id="A0A1W7D5K5"/>
<evidence type="ECO:0008006" key="5">
    <source>
        <dbReference type="Google" id="ProtNLM"/>
    </source>
</evidence>
<name>A0A1W7D5K5_9ACTN</name>
<sequence length="182" mass="18559">MLTAGALAVVAFFAYQASAAVDGPSPAPSHSASPSGDAADAGGEEGEEGPPPVPAESGTGKRVVYSLEQRRVWLVDLSDDGTGEVVADTFTVFPSSVSPPPGEYAVEWRTAQGNGSDGVPTEHTVGFHQDAEGVAFGFSAALDGSTPDPESDVRTGAIRQTRADGDTMWLFATAGIPVIVVP</sequence>
<evidence type="ECO:0000313" key="4">
    <source>
        <dbReference type="Proteomes" id="UP000194218"/>
    </source>
</evidence>
<dbReference type="KEGG" id="smao:CAG99_09185"/>
<dbReference type="EMBL" id="CP021121">
    <property type="protein sequence ID" value="ARQ72247.1"/>
    <property type="molecule type" value="Genomic_DNA"/>
</dbReference>
<gene>
    <name evidence="3" type="ORF">CAG99_09185</name>
</gene>
<protein>
    <recommendedName>
        <fullName evidence="5">L,D-transpeptidase catalytic domain</fullName>
    </recommendedName>
</protein>
<reference evidence="3 4" key="1">
    <citation type="submission" date="2017-05" db="EMBL/GenBank/DDBJ databases">
        <title>Complete genome sequence of Streptomyces sp. SCSIO 03032 revealed the diverse biosynthetic pathways for its bioactive secondary metabolites.</title>
        <authorList>
            <person name="Ma L."/>
            <person name="Zhu Y."/>
            <person name="Zhang W."/>
            <person name="Zhang G."/>
            <person name="Tian X."/>
            <person name="Zhang S."/>
            <person name="Zhang C."/>
        </authorList>
    </citation>
    <scope>NUCLEOTIDE SEQUENCE [LARGE SCALE GENOMIC DNA]</scope>
    <source>
        <strain evidence="3 4">SCSIO 03032</strain>
    </source>
</reference>
<dbReference type="OrthoDB" id="5242394at2"/>
<keyword evidence="4" id="KW-1185">Reference proteome</keyword>
<evidence type="ECO:0000313" key="3">
    <source>
        <dbReference type="EMBL" id="ARQ72247.1"/>
    </source>
</evidence>
<dbReference type="Proteomes" id="UP000194218">
    <property type="component" value="Chromosome"/>
</dbReference>